<evidence type="ECO:0000313" key="2">
    <source>
        <dbReference type="EMBL" id="KAF7189530.1"/>
    </source>
</evidence>
<dbReference type="AlphaFoldDB" id="A0A8H6VJY7"/>
<feature type="region of interest" description="Disordered" evidence="1">
    <location>
        <begin position="205"/>
        <end position="225"/>
    </location>
</feature>
<name>A0A8H6VJY7_9PEZI</name>
<protein>
    <submittedName>
        <fullName evidence="2">Uncharacterized protein</fullName>
    </submittedName>
</protein>
<organism evidence="2 3">
    <name type="scientific">Pseudocercospora fuligena</name>
    <dbReference type="NCBI Taxonomy" id="685502"/>
    <lineage>
        <taxon>Eukaryota</taxon>
        <taxon>Fungi</taxon>
        <taxon>Dikarya</taxon>
        <taxon>Ascomycota</taxon>
        <taxon>Pezizomycotina</taxon>
        <taxon>Dothideomycetes</taxon>
        <taxon>Dothideomycetidae</taxon>
        <taxon>Mycosphaerellales</taxon>
        <taxon>Mycosphaerellaceae</taxon>
        <taxon>Pseudocercospora</taxon>
    </lineage>
</organism>
<keyword evidence="3" id="KW-1185">Reference proteome</keyword>
<feature type="compositionally biased region" description="Basic and acidic residues" evidence="1">
    <location>
        <begin position="212"/>
        <end position="224"/>
    </location>
</feature>
<gene>
    <name evidence="2" type="ORF">HII31_09170</name>
</gene>
<evidence type="ECO:0000313" key="3">
    <source>
        <dbReference type="Proteomes" id="UP000660729"/>
    </source>
</evidence>
<evidence type="ECO:0000256" key="1">
    <source>
        <dbReference type="SAM" id="MobiDB-lite"/>
    </source>
</evidence>
<proteinExistence type="predicted"/>
<reference evidence="2" key="1">
    <citation type="submission" date="2020-04" db="EMBL/GenBank/DDBJ databases">
        <title>Draft genome resource of the tomato pathogen Pseudocercospora fuligena.</title>
        <authorList>
            <person name="Zaccaron A."/>
        </authorList>
    </citation>
    <scope>NUCLEOTIDE SEQUENCE</scope>
    <source>
        <strain evidence="2">PF001</strain>
    </source>
</reference>
<sequence>MGEDRPTYFSSWSQSLCFVLSRARDEARRHPDCKTYISVLDTNKLTEDAVILHTSDMKSVIHGAFSRYAHECLAYGKIHSPAYATVSLADIEIAGLAYFNDSLLGAGYEQQSGDLQTGLSAAQKIADLFPDDVQVVVQAYLLAVKAEEHHDEILNALKNLDIPASWLGDAKLTSEINMHGSVDAARALAIIKDLIASKKPDTVSKTTIQSRRSMEKLEQERRDNTPVGAVWKQFSELGS</sequence>
<dbReference type="OrthoDB" id="3633938at2759"/>
<dbReference type="EMBL" id="JABCIY010000185">
    <property type="protein sequence ID" value="KAF7189530.1"/>
    <property type="molecule type" value="Genomic_DNA"/>
</dbReference>
<accession>A0A8H6VJY7</accession>
<dbReference type="Proteomes" id="UP000660729">
    <property type="component" value="Unassembled WGS sequence"/>
</dbReference>
<comment type="caution">
    <text evidence="2">The sequence shown here is derived from an EMBL/GenBank/DDBJ whole genome shotgun (WGS) entry which is preliminary data.</text>
</comment>